<dbReference type="GO" id="GO:0003747">
    <property type="term" value="F:translation release factor activity"/>
    <property type="evidence" value="ECO:0007669"/>
    <property type="project" value="InterPro"/>
</dbReference>
<comment type="caution">
    <text evidence="3">The sequence shown here is derived from an EMBL/GenBank/DDBJ whole genome shotgun (WGS) entry which is preliminary data.</text>
</comment>
<feature type="compositionally biased region" description="Basic and acidic residues" evidence="1">
    <location>
        <begin position="115"/>
        <end position="124"/>
    </location>
</feature>
<dbReference type="PANTHER" id="PTHR47814:SF1">
    <property type="entry name" value="PEPTIDYL-TRNA HYDROLASE ARFB"/>
    <property type="match status" value="1"/>
</dbReference>
<evidence type="ECO:0000313" key="3">
    <source>
        <dbReference type="EMBL" id="TDQ84332.1"/>
    </source>
</evidence>
<sequence>MIEVTHRIRLDESEIRESFIRASGPGGQNVNKVSSAVELRFDAKHSPNLPEGVRARLMKLAGRRLTLAGEIVITAQSHRSQELNRAEALEKLLDLIRRATVVPKTRRATKPTRASQERRMEGKAKRGAVKKLRGGRPELD</sequence>
<evidence type="ECO:0000259" key="2">
    <source>
        <dbReference type="PROSITE" id="PS00745"/>
    </source>
</evidence>
<dbReference type="EMBL" id="SNYW01000006">
    <property type="protein sequence ID" value="TDQ84332.1"/>
    <property type="molecule type" value="Genomic_DNA"/>
</dbReference>
<dbReference type="InterPro" id="IPR000352">
    <property type="entry name" value="Pep_chain_release_fac_I"/>
</dbReference>
<organism evidence="3 4">
    <name type="scientific">Dongia mobilis</name>
    <dbReference type="NCBI Taxonomy" id="578943"/>
    <lineage>
        <taxon>Bacteria</taxon>
        <taxon>Pseudomonadati</taxon>
        <taxon>Pseudomonadota</taxon>
        <taxon>Alphaproteobacteria</taxon>
        <taxon>Rhodospirillales</taxon>
        <taxon>Dongiaceae</taxon>
        <taxon>Dongia</taxon>
    </lineage>
</organism>
<gene>
    <name evidence="3" type="ORF">A8950_0883</name>
</gene>
<dbReference type="RefSeq" id="WP_133612694.1">
    <property type="nucleotide sequence ID" value="NZ_SNYW01000006.1"/>
</dbReference>
<dbReference type="NCBIfam" id="NF006718">
    <property type="entry name" value="PRK09256.1"/>
    <property type="match status" value="1"/>
</dbReference>
<dbReference type="GO" id="GO:0004045">
    <property type="term" value="F:peptidyl-tRNA hydrolase activity"/>
    <property type="evidence" value="ECO:0007669"/>
    <property type="project" value="TreeGrafter"/>
</dbReference>
<dbReference type="GO" id="GO:0043022">
    <property type="term" value="F:ribosome binding"/>
    <property type="evidence" value="ECO:0007669"/>
    <property type="project" value="TreeGrafter"/>
</dbReference>
<accession>A0A4R6WRU3</accession>
<dbReference type="OrthoDB" id="9815709at2"/>
<dbReference type="Gene3D" id="3.30.160.20">
    <property type="match status" value="1"/>
</dbReference>
<evidence type="ECO:0000256" key="1">
    <source>
        <dbReference type="SAM" id="MobiDB-lite"/>
    </source>
</evidence>
<keyword evidence="4" id="KW-1185">Reference proteome</keyword>
<evidence type="ECO:0000313" key="4">
    <source>
        <dbReference type="Proteomes" id="UP000295783"/>
    </source>
</evidence>
<feature type="domain" description="Prokaryotic-type class I peptide chain release factors" evidence="2">
    <location>
        <begin position="21"/>
        <end position="37"/>
    </location>
</feature>
<dbReference type="PANTHER" id="PTHR47814">
    <property type="entry name" value="PEPTIDYL-TRNA HYDROLASE ARFB"/>
    <property type="match status" value="1"/>
</dbReference>
<dbReference type="SUPFAM" id="SSF110916">
    <property type="entry name" value="Peptidyl-tRNA hydrolase domain-like"/>
    <property type="match status" value="1"/>
</dbReference>
<reference evidence="3 4" key="1">
    <citation type="submission" date="2019-03" db="EMBL/GenBank/DDBJ databases">
        <title>Genomic Encyclopedia of Type Strains, Phase III (KMG-III): the genomes of soil and plant-associated and newly described type strains.</title>
        <authorList>
            <person name="Whitman W."/>
        </authorList>
    </citation>
    <scope>NUCLEOTIDE SEQUENCE [LARGE SCALE GENOMIC DNA]</scope>
    <source>
        <strain evidence="3 4">CGMCC 1.7660</strain>
    </source>
</reference>
<dbReference type="PROSITE" id="PS00745">
    <property type="entry name" value="RF_PROK_I"/>
    <property type="match status" value="1"/>
</dbReference>
<name>A0A4R6WRU3_9PROT</name>
<feature type="region of interest" description="Disordered" evidence="1">
    <location>
        <begin position="104"/>
        <end position="140"/>
    </location>
</feature>
<protein>
    <submittedName>
        <fullName evidence="3">Ribosome-associated protein</fullName>
    </submittedName>
</protein>
<proteinExistence type="predicted"/>
<dbReference type="Proteomes" id="UP000295783">
    <property type="component" value="Unassembled WGS sequence"/>
</dbReference>
<feature type="compositionally biased region" description="Basic residues" evidence="1">
    <location>
        <begin position="125"/>
        <end position="134"/>
    </location>
</feature>
<dbReference type="Pfam" id="PF00472">
    <property type="entry name" value="RF-1"/>
    <property type="match status" value="1"/>
</dbReference>
<dbReference type="AlphaFoldDB" id="A0A4R6WRU3"/>
<dbReference type="GO" id="GO:0072344">
    <property type="term" value="P:rescue of stalled ribosome"/>
    <property type="evidence" value="ECO:0007669"/>
    <property type="project" value="TreeGrafter"/>
</dbReference>